<evidence type="ECO:0000256" key="6">
    <source>
        <dbReference type="ARBA" id="ARBA00022989"/>
    </source>
</evidence>
<dbReference type="Pfam" id="PF00005">
    <property type="entry name" value="ABC_tran"/>
    <property type="match status" value="1"/>
</dbReference>
<evidence type="ECO:0000256" key="7">
    <source>
        <dbReference type="ARBA" id="ARBA00023136"/>
    </source>
</evidence>
<dbReference type="InterPro" id="IPR036640">
    <property type="entry name" value="ABC1_TM_sf"/>
</dbReference>
<feature type="transmembrane region" description="Helical" evidence="8">
    <location>
        <begin position="275"/>
        <end position="295"/>
    </location>
</feature>
<keyword evidence="11" id="KW-0378">Hydrolase</keyword>
<evidence type="ECO:0000256" key="8">
    <source>
        <dbReference type="SAM" id="Phobius"/>
    </source>
</evidence>
<dbReference type="InterPro" id="IPR027417">
    <property type="entry name" value="P-loop_NTPase"/>
</dbReference>
<dbReference type="InterPro" id="IPR017871">
    <property type="entry name" value="ABC_transporter-like_CS"/>
</dbReference>
<sequence>MVFWVNQSKSQFTKKVVTEVGSKGLTLSGGQKSRVCIARALYLDSSFVVFDDVLSGLDADTERQVFRAVFSSTGLLRQRNATAVLCTHSVRHLPSADHIVPLGSDGNIAEQGTFQDLMVNEAGYVYSLGVKEMSSERSNDDLILQSPDSPISAQQPLFWSEDVESASPKHSNTFYLILYAFFQIASLICLFVLCVTVLVATIQVTGARIHKEALATVINAPLEFFTTTDNGLVTNFFSQDMTLIDRSLPLSLLNTPLILATCIGVAAVIATSSQYLIITYPFLAAILWVIQRFYLRTSRQIRLLDIEAKSPLYTLFIDTIESLATFRAFGLSDNGIALNNNLLDTSQRPAYLLAMIQRWLGFTLQLVVAGLVVVFVTLTTQLRSNSAFTGASLVSLMTFGERLSILVQEYTMLETSIGAVSRLKSFSEKVVSENLAEENVVPPREWPLKGGIEINGVSASYHVKKNGSSGDLTDSSDTSSASSEHLAIKNMTLSIAPGEKVAICGSSGSGKSSTILLLLKILNPLPSTAQKMSIDSTPLHNIERQTLRQRIIAVPQDTVFLPDGTSFQESLDPFTASTAAECRAFLETIGLWPFVADRGGLTASLSSNTLSAGQKQLFSLARAVLRARIRARKRVDEFGEGSPGGGILLLDEVSSSVDQDSDRVMQAIIRAEFEGYTIVMVSHRLDIVMAFDTVVVMEKGEVVETGPPEELLKKEGGWFRELWMSKNK</sequence>
<accession>A0A9P8CD86</accession>
<keyword evidence="4" id="KW-0547">Nucleotide-binding</keyword>
<dbReference type="CDD" id="cd18580">
    <property type="entry name" value="ABC_6TM_ABCC_D2"/>
    <property type="match status" value="1"/>
</dbReference>
<dbReference type="Pfam" id="PF00664">
    <property type="entry name" value="ABC_membrane"/>
    <property type="match status" value="1"/>
</dbReference>
<feature type="domain" description="ABC transmembrane type-1" evidence="10">
    <location>
        <begin position="159"/>
        <end position="415"/>
    </location>
</feature>
<dbReference type="Gene3D" id="3.40.50.300">
    <property type="entry name" value="P-loop containing nucleotide triphosphate hydrolases"/>
    <property type="match status" value="2"/>
</dbReference>
<evidence type="ECO:0000256" key="2">
    <source>
        <dbReference type="ARBA" id="ARBA00022448"/>
    </source>
</evidence>
<evidence type="ECO:0000256" key="4">
    <source>
        <dbReference type="ARBA" id="ARBA00022741"/>
    </source>
</evidence>
<dbReference type="PANTHER" id="PTHR24223:SF345">
    <property type="entry name" value="ABC MULTIDRUG TRANSPORTER (EUROFUNG)"/>
    <property type="match status" value="1"/>
</dbReference>
<dbReference type="AlphaFoldDB" id="A0A9P8CD86"/>
<evidence type="ECO:0000256" key="3">
    <source>
        <dbReference type="ARBA" id="ARBA00022692"/>
    </source>
</evidence>
<dbReference type="GO" id="GO:0005524">
    <property type="term" value="F:ATP binding"/>
    <property type="evidence" value="ECO:0007669"/>
    <property type="project" value="UniProtKB-KW"/>
</dbReference>
<keyword evidence="12" id="KW-1185">Reference proteome</keyword>
<dbReference type="PANTHER" id="PTHR24223">
    <property type="entry name" value="ATP-BINDING CASSETTE SUB-FAMILY C"/>
    <property type="match status" value="1"/>
</dbReference>
<dbReference type="PROSITE" id="PS50929">
    <property type="entry name" value="ABC_TM1F"/>
    <property type="match status" value="1"/>
</dbReference>
<dbReference type="InterPro" id="IPR044726">
    <property type="entry name" value="ABCC_6TM_D2"/>
</dbReference>
<dbReference type="OrthoDB" id="6500128at2759"/>
<keyword evidence="6 8" id="KW-1133">Transmembrane helix</keyword>
<dbReference type="SMART" id="SM00382">
    <property type="entry name" value="AAA"/>
    <property type="match status" value="1"/>
</dbReference>
<feature type="domain" description="ABC transporter" evidence="9">
    <location>
        <begin position="473"/>
        <end position="724"/>
    </location>
</feature>
<dbReference type="InterPro" id="IPR003593">
    <property type="entry name" value="AAA+_ATPase"/>
</dbReference>
<dbReference type="FunFam" id="1.20.1560.10:FF:000066">
    <property type="entry name" value="ABC multidrug transporter (Eurofung)"/>
    <property type="match status" value="1"/>
</dbReference>
<feature type="transmembrane region" description="Helical" evidence="8">
    <location>
        <begin position="248"/>
        <end position="269"/>
    </location>
</feature>
<dbReference type="SUPFAM" id="SSF90123">
    <property type="entry name" value="ABC transporter transmembrane region"/>
    <property type="match status" value="1"/>
</dbReference>
<evidence type="ECO:0000313" key="11">
    <source>
        <dbReference type="EMBL" id="KAG9242789.1"/>
    </source>
</evidence>
<evidence type="ECO:0000259" key="10">
    <source>
        <dbReference type="PROSITE" id="PS50929"/>
    </source>
</evidence>
<reference evidence="11" key="1">
    <citation type="journal article" date="2021" name="IMA Fungus">
        <title>Genomic characterization of three marine fungi, including Emericellopsis atlantica sp. nov. with signatures of a generalist lifestyle and marine biomass degradation.</title>
        <authorList>
            <person name="Hagestad O.C."/>
            <person name="Hou L."/>
            <person name="Andersen J.H."/>
            <person name="Hansen E.H."/>
            <person name="Altermark B."/>
            <person name="Li C."/>
            <person name="Kuhnert E."/>
            <person name="Cox R.J."/>
            <person name="Crous P.W."/>
            <person name="Spatafora J.W."/>
            <person name="Lail K."/>
            <person name="Amirebrahimi M."/>
            <person name="Lipzen A."/>
            <person name="Pangilinan J."/>
            <person name="Andreopoulos W."/>
            <person name="Hayes R.D."/>
            <person name="Ng V."/>
            <person name="Grigoriev I.V."/>
            <person name="Jackson S.A."/>
            <person name="Sutton T.D.S."/>
            <person name="Dobson A.D.W."/>
            <person name="Rama T."/>
        </authorList>
    </citation>
    <scope>NUCLEOTIDE SEQUENCE</scope>
    <source>
        <strain evidence="11">TRa3180A</strain>
    </source>
</reference>
<keyword evidence="7 8" id="KW-0472">Membrane</keyword>
<evidence type="ECO:0000313" key="12">
    <source>
        <dbReference type="Proteomes" id="UP000887226"/>
    </source>
</evidence>
<dbReference type="InterPro" id="IPR003439">
    <property type="entry name" value="ABC_transporter-like_ATP-bd"/>
</dbReference>
<dbReference type="Proteomes" id="UP000887226">
    <property type="component" value="Unassembled WGS sequence"/>
</dbReference>
<comment type="caution">
    <text evidence="11">The sequence shown here is derived from an EMBL/GenBank/DDBJ whole genome shotgun (WGS) entry which is preliminary data.</text>
</comment>
<evidence type="ECO:0000256" key="5">
    <source>
        <dbReference type="ARBA" id="ARBA00022840"/>
    </source>
</evidence>
<evidence type="ECO:0000256" key="1">
    <source>
        <dbReference type="ARBA" id="ARBA00004141"/>
    </source>
</evidence>
<dbReference type="EMBL" id="MU254036">
    <property type="protein sequence ID" value="KAG9242789.1"/>
    <property type="molecule type" value="Genomic_DNA"/>
</dbReference>
<protein>
    <submittedName>
        <fullName evidence="11">P-loop containing nucleoside triphosphate hydrolase protein</fullName>
    </submittedName>
</protein>
<feature type="transmembrane region" description="Helical" evidence="8">
    <location>
        <begin position="359"/>
        <end position="378"/>
    </location>
</feature>
<feature type="transmembrane region" description="Helical" evidence="8">
    <location>
        <begin position="174"/>
        <end position="202"/>
    </location>
</feature>
<dbReference type="GO" id="GO:0016020">
    <property type="term" value="C:membrane"/>
    <property type="evidence" value="ECO:0007669"/>
    <property type="project" value="UniProtKB-SubCell"/>
</dbReference>
<name>A0A9P8CD86_9HELO</name>
<keyword evidence="2" id="KW-0813">Transport</keyword>
<dbReference type="InterPro" id="IPR011527">
    <property type="entry name" value="ABC1_TM_dom"/>
</dbReference>
<comment type="subcellular location">
    <subcellularLocation>
        <location evidence="1">Membrane</location>
        <topology evidence="1">Multi-pass membrane protein</topology>
    </subcellularLocation>
</comment>
<proteinExistence type="predicted"/>
<keyword evidence="5" id="KW-0067">ATP-binding</keyword>
<dbReference type="GO" id="GO:0016887">
    <property type="term" value="F:ATP hydrolysis activity"/>
    <property type="evidence" value="ECO:0007669"/>
    <property type="project" value="InterPro"/>
</dbReference>
<dbReference type="InterPro" id="IPR050173">
    <property type="entry name" value="ABC_transporter_C-like"/>
</dbReference>
<evidence type="ECO:0000259" key="9">
    <source>
        <dbReference type="PROSITE" id="PS50893"/>
    </source>
</evidence>
<organism evidence="11 12">
    <name type="scientific">Calycina marina</name>
    <dbReference type="NCBI Taxonomy" id="1763456"/>
    <lineage>
        <taxon>Eukaryota</taxon>
        <taxon>Fungi</taxon>
        <taxon>Dikarya</taxon>
        <taxon>Ascomycota</taxon>
        <taxon>Pezizomycotina</taxon>
        <taxon>Leotiomycetes</taxon>
        <taxon>Helotiales</taxon>
        <taxon>Pezizellaceae</taxon>
        <taxon>Calycina</taxon>
    </lineage>
</organism>
<dbReference type="PROSITE" id="PS50893">
    <property type="entry name" value="ABC_TRANSPORTER_2"/>
    <property type="match status" value="1"/>
</dbReference>
<dbReference type="SUPFAM" id="SSF52540">
    <property type="entry name" value="P-loop containing nucleoside triphosphate hydrolases"/>
    <property type="match status" value="2"/>
</dbReference>
<dbReference type="PROSITE" id="PS00211">
    <property type="entry name" value="ABC_TRANSPORTER_1"/>
    <property type="match status" value="1"/>
</dbReference>
<gene>
    <name evidence="11" type="ORF">BJ878DRAFT_535656</name>
</gene>
<dbReference type="Gene3D" id="1.20.1560.10">
    <property type="entry name" value="ABC transporter type 1, transmembrane domain"/>
    <property type="match status" value="1"/>
</dbReference>
<keyword evidence="3 8" id="KW-0812">Transmembrane</keyword>
<dbReference type="GO" id="GO:0140359">
    <property type="term" value="F:ABC-type transporter activity"/>
    <property type="evidence" value="ECO:0007669"/>
    <property type="project" value="InterPro"/>
</dbReference>